<keyword evidence="4" id="KW-0326">Glycosidase</keyword>
<keyword evidence="6" id="KW-0732">Signal</keyword>
<dbReference type="Proteomes" id="UP000250266">
    <property type="component" value="Unassembled WGS sequence"/>
</dbReference>
<dbReference type="Pfam" id="PF01055">
    <property type="entry name" value="Glyco_hydro_31_2nd"/>
    <property type="match status" value="1"/>
</dbReference>
<dbReference type="InterPro" id="IPR017853">
    <property type="entry name" value="GH"/>
</dbReference>
<feature type="domain" description="Glycoside hydrolase family 31 N-terminal" evidence="8">
    <location>
        <begin position="102"/>
        <end position="231"/>
    </location>
</feature>
<proteinExistence type="inferred from homology"/>
<dbReference type="Gene3D" id="3.20.20.80">
    <property type="entry name" value="Glycosidases"/>
    <property type="match status" value="1"/>
</dbReference>
<dbReference type="CDD" id="cd06602">
    <property type="entry name" value="GH31_MGAM_SI_GAA"/>
    <property type="match status" value="1"/>
</dbReference>
<reference evidence="10 11" key="1">
    <citation type="journal article" date="2016" name="Nat. Commun.">
        <title>Ectomycorrhizal ecology is imprinted in the genome of the dominant symbiotic fungus Cenococcum geophilum.</title>
        <authorList>
            <consortium name="DOE Joint Genome Institute"/>
            <person name="Peter M."/>
            <person name="Kohler A."/>
            <person name="Ohm R.A."/>
            <person name="Kuo A."/>
            <person name="Krutzmann J."/>
            <person name="Morin E."/>
            <person name="Arend M."/>
            <person name="Barry K.W."/>
            <person name="Binder M."/>
            <person name="Choi C."/>
            <person name="Clum A."/>
            <person name="Copeland A."/>
            <person name="Grisel N."/>
            <person name="Haridas S."/>
            <person name="Kipfer T."/>
            <person name="LaButti K."/>
            <person name="Lindquist E."/>
            <person name="Lipzen A."/>
            <person name="Maire R."/>
            <person name="Meier B."/>
            <person name="Mihaltcheva S."/>
            <person name="Molinier V."/>
            <person name="Murat C."/>
            <person name="Poggeler S."/>
            <person name="Quandt C.A."/>
            <person name="Sperisen C."/>
            <person name="Tritt A."/>
            <person name="Tisserant E."/>
            <person name="Crous P.W."/>
            <person name="Henrissat B."/>
            <person name="Nehls U."/>
            <person name="Egli S."/>
            <person name="Spatafora J.W."/>
            <person name="Grigoriev I.V."/>
            <person name="Martin F.M."/>
        </authorList>
    </citation>
    <scope>NUCLEOTIDE SEQUENCE [LARGE SCALE GENOMIC DNA]</scope>
    <source>
        <strain evidence="10 11">CBS 459.81</strain>
    </source>
</reference>
<dbReference type="InterPro" id="IPR000322">
    <property type="entry name" value="Glyco_hydro_31_TIM"/>
</dbReference>
<sequence>MFLALVASATAAIAIPLARAGVHRSPLSPTRIQSSSINTCPGYTASNIVKTDSTLSADLKLAGTACNVYGTDLVDLKLLVEYQTNDRLHVKIYDAGLNVYQVPESFMPRPQSQNAESSGAAIQFSVVESPFSFTVTRTGTNEVLFDTSGVPLIFESQYVRLRTKLPASPNIYGLGEHSDSFRLPTTNYVRTMWNSESPFIPRNSNLYGSHPMYFDHRGNAGTHGVFLWNSNGMDIKIDNNPTDGQYLEYNTIGGVIDLYFMAGPGPVDVSKQYAEVVGLPAMMPYWAFGFHQCKYGYYDVLMVAEVVANYSNAGIPLETMWTDINYMDGRKDFTVDPDRFPMHKMQELVTTLHNRDQHYVLILDPGIHPAPNYPTYSRGEAQGVFLKNSTQNGEYEGVGWPGVISFPDWFAPNTQQWLTNEFQTFFNPTTGIDIDAVWVDMNEASNNCGGPGCPIGDNGNPPAPSTSPRPNTGRPINGFPPDFNPPKSKPKRQSSGIMTGLPGRDLLNPPYHIANHWGTLSDFTIWTDIINTGGTAQYDTHNLYGTMHAHAAHAAMLARRPTQRPMVLTRSTFAGAGAKVAHWFGDNDSNWSDYRISIAQMLAFASMLQMPMVGSDVCGFNGNTTPDLCARWAFLGAFYPFYRNHADTSSLPQEFYLWPLVADAAKNAIATRYKLLDYIYTAMYRQSETGTPLINPLFFVYPNDAQTFGIDLQFFYGPSLLVSPVTVENSTSVDIYLPDDIFYDFWTWAPVQGQGSYTTLNDIDYNTIPLHIRGGSIIPVRNASANTTTALRQESFYLIIAPGRDGTARGELYIDDGESIVQEGGVTDVVFTWDGSNFETQGDFGFGGGKRGESIVVEKVVVLGQGEVAGDSDKAVGSREKRAVTVQGPWGLGGGFRFRL</sequence>
<dbReference type="EC" id="3.2.1.20" evidence="3"/>
<dbReference type="SUPFAM" id="SSF74650">
    <property type="entry name" value="Galactose mutarotase-like"/>
    <property type="match status" value="1"/>
</dbReference>
<dbReference type="GO" id="GO:0004558">
    <property type="term" value="F:alpha-1,4-glucosidase activity"/>
    <property type="evidence" value="ECO:0007669"/>
    <property type="project" value="UniProtKB-EC"/>
</dbReference>
<dbReference type="Gene3D" id="2.60.40.1760">
    <property type="entry name" value="glycosyl hydrolase (family 31)"/>
    <property type="match status" value="1"/>
</dbReference>
<evidence type="ECO:0000256" key="5">
    <source>
        <dbReference type="SAM" id="MobiDB-lite"/>
    </source>
</evidence>
<evidence type="ECO:0000313" key="11">
    <source>
        <dbReference type="Proteomes" id="UP000250266"/>
    </source>
</evidence>
<evidence type="ECO:0000259" key="9">
    <source>
        <dbReference type="Pfam" id="PF21365"/>
    </source>
</evidence>
<feature type="signal peptide" evidence="6">
    <location>
        <begin position="1"/>
        <end position="20"/>
    </location>
</feature>
<dbReference type="AlphaFoldDB" id="A0A8E2JGK9"/>
<evidence type="ECO:0000256" key="6">
    <source>
        <dbReference type="SAM" id="SignalP"/>
    </source>
</evidence>
<dbReference type="Pfam" id="PF13802">
    <property type="entry name" value="Gal_mutarotas_2"/>
    <property type="match status" value="1"/>
</dbReference>
<accession>A0A8E2JGK9</accession>
<dbReference type="SUPFAM" id="SSF51011">
    <property type="entry name" value="Glycosyl hydrolase domain"/>
    <property type="match status" value="1"/>
</dbReference>
<protein>
    <recommendedName>
        <fullName evidence="3">alpha-glucosidase</fullName>
        <ecNumber evidence="3">3.2.1.20</ecNumber>
    </recommendedName>
</protein>
<dbReference type="Pfam" id="PF21365">
    <property type="entry name" value="Glyco_hydro_31_3rd"/>
    <property type="match status" value="1"/>
</dbReference>
<evidence type="ECO:0000259" key="8">
    <source>
        <dbReference type="Pfam" id="PF13802"/>
    </source>
</evidence>
<organism evidence="10 11">
    <name type="scientific">Lepidopterella palustris CBS 459.81</name>
    <dbReference type="NCBI Taxonomy" id="1314670"/>
    <lineage>
        <taxon>Eukaryota</taxon>
        <taxon>Fungi</taxon>
        <taxon>Dikarya</taxon>
        <taxon>Ascomycota</taxon>
        <taxon>Pezizomycotina</taxon>
        <taxon>Dothideomycetes</taxon>
        <taxon>Pleosporomycetidae</taxon>
        <taxon>Mytilinidiales</taxon>
        <taxon>Argynnaceae</taxon>
        <taxon>Lepidopterella</taxon>
    </lineage>
</organism>
<dbReference type="InterPro" id="IPR011013">
    <property type="entry name" value="Gal_mutarotase_sf_dom"/>
</dbReference>
<evidence type="ECO:0000256" key="1">
    <source>
        <dbReference type="ARBA" id="ARBA00001657"/>
    </source>
</evidence>
<feature type="domain" description="Glycosyl hydrolase family 31 C-terminal" evidence="9">
    <location>
        <begin position="690"/>
        <end position="778"/>
    </location>
</feature>
<evidence type="ECO:0000256" key="3">
    <source>
        <dbReference type="ARBA" id="ARBA00012741"/>
    </source>
</evidence>
<dbReference type="EMBL" id="KV744930">
    <property type="protein sequence ID" value="OCK81184.1"/>
    <property type="molecule type" value="Genomic_DNA"/>
</dbReference>
<dbReference type="Gene3D" id="2.60.40.1180">
    <property type="entry name" value="Golgi alpha-mannosidase II"/>
    <property type="match status" value="2"/>
</dbReference>
<dbReference type="InterPro" id="IPR048395">
    <property type="entry name" value="Glyco_hydro_31_C"/>
</dbReference>
<dbReference type="OrthoDB" id="5839090at2759"/>
<dbReference type="InterPro" id="IPR025887">
    <property type="entry name" value="Glyco_hydro_31_N_dom"/>
</dbReference>
<dbReference type="PANTHER" id="PTHR22762:SF95">
    <property type="entry name" value="ALPHA_BETA-GLUCOSIDASE AGDC-RELATED"/>
    <property type="match status" value="1"/>
</dbReference>
<dbReference type="InterPro" id="IPR013780">
    <property type="entry name" value="Glyco_hydro_b"/>
</dbReference>
<comment type="similarity">
    <text evidence="2 4">Belongs to the glycosyl hydrolase 31 family.</text>
</comment>
<evidence type="ECO:0000259" key="7">
    <source>
        <dbReference type="Pfam" id="PF01055"/>
    </source>
</evidence>
<dbReference type="PANTHER" id="PTHR22762">
    <property type="entry name" value="ALPHA-GLUCOSIDASE"/>
    <property type="match status" value="1"/>
</dbReference>
<keyword evidence="11" id="KW-1185">Reference proteome</keyword>
<feature type="region of interest" description="Disordered" evidence="5">
    <location>
        <begin position="450"/>
        <end position="501"/>
    </location>
</feature>
<evidence type="ECO:0000256" key="2">
    <source>
        <dbReference type="ARBA" id="ARBA00007806"/>
    </source>
</evidence>
<dbReference type="CDD" id="cd14752">
    <property type="entry name" value="GH31_N"/>
    <property type="match status" value="1"/>
</dbReference>
<feature type="domain" description="Glycoside hydrolase family 31 TIM barrel" evidence="7">
    <location>
        <begin position="280"/>
        <end position="682"/>
    </location>
</feature>
<feature type="chain" id="PRO_5034960642" description="alpha-glucosidase" evidence="6">
    <location>
        <begin position="21"/>
        <end position="900"/>
    </location>
</feature>
<evidence type="ECO:0000256" key="4">
    <source>
        <dbReference type="RuleBase" id="RU361185"/>
    </source>
</evidence>
<gene>
    <name evidence="10" type="ORF">K432DRAFT_351565</name>
</gene>
<evidence type="ECO:0000313" key="10">
    <source>
        <dbReference type="EMBL" id="OCK81184.1"/>
    </source>
</evidence>
<dbReference type="GO" id="GO:0005975">
    <property type="term" value="P:carbohydrate metabolic process"/>
    <property type="evidence" value="ECO:0007669"/>
    <property type="project" value="InterPro"/>
</dbReference>
<name>A0A8E2JGK9_9PEZI</name>
<dbReference type="SUPFAM" id="SSF51445">
    <property type="entry name" value="(Trans)glycosidases"/>
    <property type="match status" value="1"/>
</dbReference>
<comment type="catalytic activity">
    <reaction evidence="1">
        <text>Hydrolysis of terminal, non-reducing (1-&gt;4)-linked alpha-D-glucose residues with release of alpha-D-glucose.</text>
        <dbReference type="EC" id="3.2.1.20"/>
    </reaction>
</comment>
<dbReference type="GO" id="GO:0030246">
    <property type="term" value="F:carbohydrate binding"/>
    <property type="evidence" value="ECO:0007669"/>
    <property type="project" value="InterPro"/>
</dbReference>
<keyword evidence="4 10" id="KW-0378">Hydrolase</keyword>